<evidence type="ECO:0000259" key="4">
    <source>
        <dbReference type="PROSITE" id="PS51379"/>
    </source>
</evidence>
<dbReference type="SUPFAM" id="SSF52518">
    <property type="entry name" value="Thiamin diphosphate-binding fold (THDP-binding)"/>
    <property type="match status" value="1"/>
</dbReference>
<keyword evidence="1" id="KW-0479">Metal-binding</keyword>
<reference evidence="5 6" key="1">
    <citation type="submission" date="2018-06" db="EMBL/GenBank/DDBJ databases">
        <title>Extensive metabolic versatility and redundancy in microbially diverse, dynamic hydrothermal sediments.</title>
        <authorList>
            <person name="Dombrowski N."/>
            <person name="Teske A."/>
            <person name="Baker B.J."/>
        </authorList>
    </citation>
    <scope>NUCLEOTIDE SEQUENCE [LARGE SCALE GENOMIC DNA]</scope>
    <source>
        <strain evidence="5">B3_G15</strain>
    </source>
</reference>
<feature type="domain" description="4Fe-4S ferredoxin-type" evidence="4">
    <location>
        <begin position="1"/>
        <end position="23"/>
    </location>
</feature>
<keyword evidence="5" id="KW-0670">Pyruvate</keyword>
<dbReference type="GO" id="GO:0030976">
    <property type="term" value="F:thiamine pyrophosphate binding"/>
    <property type="evidence" value="ECO:0007669"/>
    <property type="project" value="InterPro"/>
</dbReference>
<dbReference type="InterPro" id="IPR017900">
    <property type="entry name" value="4Fe4S_Fe_S_CS"/>
</dbReference>
<evidence type="ECO:0000256" key="1">
    <source>
        <dbReference type="ARBA" id="ARBA00022723"/>
    </source>
</evidence>
<dbReference type="EMBL" id="QMQA01000320">
    <property type="protein sequence ID" value="RLE10471.1"/>
    <property type="molecule type" value="Genomic_DNA"/>
</dbReference>
<evidence type="ECO:0000256" key="2">
    <source>
        <dbReference type="ARBA" id="ARBA00023004"/>
    </source>
</evidence>
<dbReference type="Proteomes" id="UP000280417">
    <property type="component" value="Unassembled WGS sequence"/>
</dbReference>
<sequence length="500" mass="55804">DLCIQCAQCSFICPHATIRVKFYDPKYLEKAPEGFKSVDARSKKFAGMKYTVQVAPEDCTGCGECANICPGVKKVNGQKTGEKALMMKHQIPLREKEARNWDFFLSIPDTDPTIMPRTTLIGSQLLPPTFEFSGACAGCGETPYVKLVSQLFGDRAIIANATGCSSIYGGNLPTTPYTTRKDGRGPSWSNSLFEDAAEFGFGMRLTSDKLAEHAREMLDRFIKEEKEGLDKDLMIALRDAVQTTPEAIEEQRKRVSELKKQLEKLNDRDAKLLYSLSDYLIKRSIWIFGGDGWAYDIGYGGLDHVLASGKDINALVLDTEVYSNTGGQMSKATPMGAIARFAEGGKPTPKKDLGMMAMSYGNVYVARVAMGANMMQTVRAFNEADAYDGPSVIIAYSHCIAHGIDMSWGFEQQKKAVESGAWILYRYNPQLAKEGKNPLIIDSKDPKIDVEDYMYSEIRFRALKRSNPEAAEKYLNLVREDIKNRLRIYKHLATLDYSKK</sequence>
<name>A0A662D872_UNCAE</name>
<dbReference type="PROSITE" id="PS51379">
    <property type="entry name" value="4FE4S_FER_2"/>
    <property type="match status" value="2"/>
</dbReference>
<dbReference type="CDD" id="cd03377">
    <property type="entry name" value="TPP_PFOR_PNO"/>
    <property type="match status" value="1"/>
</dbReference>
<dbReference type="Gene3D" id="3.30.70.20">
    <property type="match status" value="1"/>
</dbReference>
<dbReference type="GO" id="GO:0051536">
    <property type="term" value="F:iron-sulfur cluster binding"/>
    <property type="evidence" value="ECO:0007669"/>
    <property type="project" value="UniProtKB-KW"/>
</dbReference>
<dbReference type="Gene3D" id="3.40.50.970">
    <property type="match status" value="1"/>
</dbReference>
<proteinExistence type="predicted"/>
<protein>
    <submittedName>
        <fullName evidence="5">Pyruvate:ferredoxin (Flavodoxin) oxidoreductase</fullName>
    </submittedName>
</protein>
<dbReference type="PANTHER" id="PTHR32154">
    <property type="entry name" value="PYRUVATE-FLAVODOXIN OXIDOREDUCTASE-RELATED"/>
    <property type="match status" value="1"/>
</dbReference>
<gene>
    <name evidence="5" type="ORF">DRJ04_09200</name>
</gene>
<dbReference type="InterPro" id="IPR029061">
    <property type="entry name" value="THDP-binding"/>
</dbReference>
<evidence type="ECO:0000313" key="5">
    <source>
        <dbReference type="EMBL" id="RLE10471.1"/>
    </source>
</evidence>
<keyword evidence="2" id="KW-0408">Iron</keyword>
<accession>A0A662D872</accession>
<dbReference type="FunFam" id="3.40.50.970:FF:000041">
    <property type="entry name" value="Pyruvate:ferredoxin (Flavodoxin) oxidoreductase"/>
    <property type="match status" value="1"/>
</dbReference>
<dbReference type="SUPFAM" id="SSF54862">
    <property type="entry name" value="4Fe-4S ferredoxins"/>
    <property type="match status" value="1"/>
</dbReference>
<dbReference type="PROSITE" id="PS00198">
    <property type="entry name" value="4FE4S_FER_1"/>
    <property type="match status" value="1"/>
</dbReference>
<evidence type="ECO:0000313" key="6">
    <source>
        <dbReference type="Proteomes" id="UP000280417"/>
    </source>
</evidence>
<dbReference type="InterPro" id="IPR011766">
    <property type="entry name" value="TPP_enzyme_TPP-bd"/>
</dbReference>
<dbReference type="GO" id="GO:0006979">
    <property type="term" value="P:response to oxidative stress"/>
    <property type="evidence" value="ECO:0007669"/>
    <property type="project" value="TreeGrafter"/>
</dbReference>
<evidence type="ECO:0000256" key="3">
    <source>
        <dbReference type="ARBA" id="ARBA00023014"/>
    </source>
</evidence>
<organism evidence="5 6">
    <name type="scientific">Aerophobetes bacterium</name>
    <dbReference type="NCBI Taxonomy" id="2030807"/>
    <lineage>
        <taxon>Bacteria</taxon>
        <taxon>Candidatus Aerophobota</taxon>
    </lineage>
</organism>
<dbReference type="InterPro" id="IPR050722">
    <property type="entry name" value="Pyruvate:ferred/Flavod_OxRd"/>
</dbReference>
<dbReference type="GO" id="GO:0046872">
    <property type="term" value="F:metal ion binding"/>
    <property type="evidence" value="ECO:0007669"/>
    <property type="project" value="UniProtKB-KW"/>
</dbReference>
<feature type="non-terminal residue" evidence="5">
    <location>
        <position position="1"/>
    </location>
</feature>
<dbReference type="AlphaFoldDB" id="A0A662D872"/>
<dbReference type="InterPro" id="IPR017896">
    <property type="entry name" value="4Fe4S_Fe-S-bd"/>
</dbReference>
<keyword evidence="3" id="KW-0411">Iron-sulfur</keyword>
<dbReference type="PANTHER" id="PTHR32154:SF0">
    <property type="entry name" value="PYRUVATE-FLAVODOXIN OXIDOREDUCTASE-RELATED"/>
    <property type="match status" value="1"/>
</dbReference>
<comment type="caution">
    <text evidence="5">The sequence shown here is derived from an EMBL/GenBank/DDBJ whole genome shotgun (WGS) entry which is preliminary data.</text>
</comment>
<feature type="domain" description="4Fe-4S ferredoxin-type" evidence="4">
    <location>
        <begin position="50"/>
        <end position="78"/>
    </location>
</feature>
<dbReference type="Pfam" id="PF02775">
    <property type="entry name" value="TPP_enzyme_C"/>
    <property type="match status" value="1"/>
</dbReference>
<dbReference type="Pfam" id="PF12838">
    <property type="entry name" value="Fer4_7"/>
    <property type="match status" value="1"/>
</dbReference>
<dbReference type="GO" id="GO:0003824">
    <property type="term" value="F:catalytic activity"/>
    <property type="evidence" value="ECO:0007669"/>
    <property type="project" value="InterPro"/>
</dbReference>